<evidence type="ECO:0000313" key="4">
    <source>
        <dbReference type="EMBL" id="MDV3455487.1"/>
    </source>
</evidence>
<dbReference type="Gene3D" id="3.40.630.30">
    <property type="match status" value="1"/>
</dbReference>
<keyword evidence="1" id="KW-0808">Transferase</keyword>
<dbReference type="EMBL" id="JAWJEJ010000001">
    <property type="protein sequence ID" value="MDV3455487.1"/>
    <property type="molecule type" value="Genomic_DNA"/>
</dbReference>
<organism evidence="4 5">
    <name type="scientific">Sphingomonas agrestis</name>
    <dbReference type="NCBI Taxonomy" id="3080540"/>
    <lineage>
        <taxon>Bacteria</taxon>
        <taxon>Pseudomonadati</taxon>
        <taxon>Pseudomonadota</taxon>
        <taxon>Alphaproteobacteria</taxon>
        <taxon>Sphingomonadales</taxon>
        <taxon>Sphingomonadaceae</taxon>
        <taxon>Sphingomonas</taxon>
    </lineage>
</organism>
<keyword evidence="5" id="KW-1185">Reference proteome</keyword>
<dbReference type="PROSITE" id="PS51186">
    <property type="entry name" value="GNAT"/>
    <property type="match status" value="1"/>
</dbReference>
<name>A0ABU3Y328_9SPHN</name>
<evidence type="ECO:0000259" key="3">
    <source>
        <dbReference type="PROSITE" id="PS51186"/>
    </source>
</evidence>
<comment type="caution">
    <text evidence="4">The sequence shown here is derived from an EMBL/GenBank/DDBJ whole genome shotgun (WGS) entry which is preliminary data.</text>
</comment>
<dbReference type="RefSeq" id="WP_317224708.1">
    <property type="nucleotide sequence ID" value="NZ_JAWJEJ010000001.1"/>
</dbReference>
<keyword evidence="2" id="KW-0012">Acyltransferase</keyword>
<proteinExistence type="predicted"/>
<dbReference type="Proteomes" id="UP001273531">
    <property type="component" value="Unassembled WGS sequence"/>
</dbReference>
<dbReference type="PANTHER" id="PTHR43800:SF1">
    <property type="entry name" value="PEPTIDYL-LYSINE N-ACETYLTRANSFERASE YJAB"/>
    <property type="match status" value="1"/>
</dbReference>
<evidence type="ECO:0000256" key="2">
    <source>
        <dbReference type="ARBA" id="ARBA00023315"/>
    </source>
</evidence>
<dbReference type="CDD" id="cd04301">
    <property type="entry name" value="NAT_SF"/>
    <property type="match status" value="1"/>
</dbReference>
<dbReference type="Pfam" id="PF00583">
    <property type="entry name" value="Acetyltransf_1"/>
    <property type="match status" value="1"/>
</dbReference>
<dbReference type="PANTHER" id="PTHR43800">
    <property type="entry name" value="PEPTIDYL-LYSINE N-ACETYLTRANSFERASE YJAB"/>
    <property type="match status" value="1"/>
</dbReference>
<gene>
    <name evidence="4" type="ORF">RZN05_00710</name>
</gene>
<dbReference type="InterPro" id="IPR016181">
    <property type="entry name" value="Acyl_CoA_acyltransferase"/>
</dbReference>
<evidence type="ECO:0000313" key="5">
    <source>
        <dbReference type="Proteomes" id="UP001273531"/>
    </source>
</evidence>
<feature type="domain" description="N-acetyltransferase" evidence="3">
    <location>
        <begin position="34"/>
        <end position="184"/>
    </location>
</feature>
<evidence type="ECO:0000256" key="1">
    <source>
        <dbReference type="ARBA" id="ARBA00022679"/>
    </source>
</evidence>
<accession>A0ABU3Y328</accession>
<sequence>MGLTPVPDDQIATIVTSLEMRRKPPLRPTPTSPLRLVHWPAPDSDKYKALFRRIGEPWLWFSRLVRPEAELRRTLDDPKIEVYAAIDRAGIEVGFIELDFRTEGVCGIGYFGLVPELIGKGHGGWLMAQTLALAWRRGVTRVWLHTCTLDHPSALGFYRHHGFVPYKRTVESFADPRIAGILAPEAAPHVPMLGSVRR</sequence>
<protein>
    <submittedName>
        <fullName evidence="4">GNAT family N-acetyltransferase</fullName>
    </submittedName>
</protein>
<dbReference type="InterPro" id="IPR000182">
    <property type="entry name" value="GNAT_dom"/>
</dbReference>
<dbReference type="SUPFAM" id="SSF55729">
    <property type="entry name" value="Acyl-CoA N-acyltransferases (Nat)"/>
    <property type="match status" value="1"/>
</dbReference>
<reference evidence="4 5" key="1">
    <citation type="submission" date="2023-10" db="EMBL/GenBank/DDBJ databases">
        <title>Sphingomonas sp. HF-S4 16S ribosomal RNA gene Genome sequencing and assembly.</title>
        <authorList>
            <person name="Lee H."/>
        </authorList>
    </citation>
    <scope>NUCLEOTIDE SEQUENCE [LARGE SCALE GENOMIC DNA]</scope>
    <source>
        <strain evidence="4 5">HF-S4</strain>
    </source>
</reference>